<dbReference type="SUPFAM" id="SSF89082">
    <property type="entry name" value="Antibiotic binding domain of TipA-like multidrug resistance regulators"/>
    <property type="match status" value="1"/>
</dbReference>
<evidence type="ECO:0000259" key="5">
    <source>
        <dbReference type="PROSITE" id="PS50937"/>
    </source>
</evidence>
<evidence type="ECO:0000256" key="2">
    <source>
        <dbReference type="ARBA" id="ARBA00023125"/>
    </source>
</evidence>
<dbReference type="Gene3D" id="1.10.1660.10">
    <property type="match status" value="1"/>
</dbReference>
<dbReference type="Pfam" id="PF13411">
    <property type="entry name" value="MerR_1"/>
    <property type="match status" value="1"/>
</dbReference>
<dbReference type="Gene3D" id="1.10.490.50">
    <property type="entry name" value="Antibiotic binding domain of TipA-like multidrug resistance regulators"/>
    <property type="match status" value="1"/>
</dbReference>
<evidence type="ECO:0000256" key="3">
    <source>
        <dbReference type="ARBA" id="ARBA00023159"/>
    </source>
</evidence>
<dbReference type="PANTHER" id="PTHR30204">
    <property type="entry name" value="REDOX-CYCLING DRUG-SENSING TRANSCRIPTIONAL ACTIVATOR SOXR"/>
    <property type="match status" value="1"/>
</dbReference>
<reference evidence="6 7" key="1">
    <citation type="submission" date="2020-09" db="EMBL/GenBank/DDBJ databases">
        <title>Sinomicrobium weinanense sp. nov., a halophilic bacteria isolated from saline-alkali soil.</title>
        <authorList>
            <person name="Wu P."/>
            <person name="Ren H."/>
            <person name="Mei Y."/>
            <person name="Liang Y."/>
            <person name="Chen Z."/>
        </authorList>
    </citation>
    <scope>NUCLEOTIDE SEQUENCE [LARGE SCALE GENOMIC DNA]</scope>
    <source>
        <strain evidence="6 7">FJxs</strain>
    </source>
</reference>
<name>A0A926Q495_9FLAO</name>
<dbReference type="InterPro" id="IPR012925">
    <property type="entry name" value="TipAS_dom"/>
</dbReference>
<dbReference type="PROSITE" id="PS50937">
    <property type="entry name" value="HTH_MERR_2"/>
    <property type="match status" value="1"/>
</dbReference>
<dbReference type="GO" id="GO:0003677">
    <property type="term" value="F:DNA binding"/>
    <property type="evidence" value="ECO:0007669"/>
    <property type="project" value="UniProtKB-KW"/>
</dbReference>
<dbReference type="InterPro" id="IPR009061">
    <property type="entry name" value="DNA-bd_dom_put_sf"/>
</dbReference>
<dbReference type="Proteomes" id="UP000653730">
    <property type="component" value="Unassembled WGS sequence"/>
</dbReference>
<sequence>MKYHSVKRLAQMAGVSVRTLHHYDHIGLLKPSVRTTAGYRMYGKDGLLRLQQILFYKELGFKLSEIREVLDDPEFDLVQALQMHKYRLSEEKKRISTLMTTINQTISNLKNRKMIKPEDLYRGLPKEQAETWRKEAREKWPNQVKHGEEQLLKMSRDDFKALQDGFKANIEKLASLSSKDHTSAEVQTEIRRHYEYVMRFWGNPEGSRAEGYKGLGDLYVQDERYTEVEGVPNPAFGRFLQKAMHYFVQMEFGR</sequence>
<dbReference type="Pfam" id="PF07739">
    <property type="entry name" value="TipAS"/>
    <property type="match status" value="1"/>
</dbReference>
<dbReference type="PANTHER" id="PTHR30204:SF90">
    <property type="entry name" value="HTH-TYPE TRANSCRIPTIONAL ACTIVATOR MTA"/>
    <property type="match status" value="1"/>
</dbReference>
<evidence type="ECO:0000313" key="6">
    <source>
        <dbReference type="EMBL" id="MBC9798383.1"/>
    </source>
</evidence>
<dbReference type="GO" id="GO:0003700">
    <property type="term" value="F:DNA-binding transcription factor activity"/>
    <property type="evidence" value="ECO:0007669"/>
    <property type="project" value="InterPro"/>
</dbReference>
<dbReference type="RefSeq" id="WP_187967503.1">
    <property type="nucleotide sequence ID" value="NZ_JACVDC010000110.1"/>
</dbReference>
<evidence type="ECO:0000313" key="7">
    <source>
        <dbReference type="Proteomes" id="UP000653730"/>
    </source>
</evidence>
<keyword evidence="3" id="KW-0010">Activator</keyword>
<keyword evidence="7" id="KW-1185">Reference proteome</keyword>
<organism evidence="6 7">
    <name type="scientific">Sinomicrobium weinanense</name>
    <dbReference type="NCBI Taxonomy" id="2842200"/>
    <lineage>
        <taxon>Bacteria</taxon>
        <taxon>Pseudomonadati</taxon>
        <taxon>Bacteroidota</taxon>
        <taxon>Flavobacteriia</taxon>
        <taxon>Flavobacteriales</taxon>
        <taxon>Flavobacteriaceae</taxon>
        <taxon>Sinomicrobium</taxon>
    </lineage>
</organism>
<keyword evidence="4" id="KW-0804">Transcription</keyword>
<dbReference type="PRINTS" id="PR00040">
    <property type="entry name" value="HTHMERR"/>
</dbReference>
<keyword evidence="2" id="KW-0238">DNA-binding</keyword>
<dbReference type="InterPro" id="IPR036244">
    <property type="entry name" value="TipA-like_antibiotic-bd"/>
</dbReference>
<comment type="caution">
    <text evidence="6">The sequence shown here is derived from an EMBL/GenBank/DDBJ whole genome shotgun (WGS) entry which is preliminary data.</text>
</comment>
<dbReference type="InterPro" id="IPR047057">
    <property type="entry name" value="MerR_fam"/>
</dbReference>
<evidence type="ECO:0000256" key="4">
    <source>
        <dbReference type="ARBA" id="ARBA00023163"/>
    </source>
</evidence>
<protein>
    <submittedName>
        <fullName evidence="6">MerR family transcriptional regulator</fullName>
    </submittedName>
</protein>
<feature type="domain" description="HTH merR-type" evidence="5">
    <location>
        <begin position="3"/>
        <end position="72"/>
    </location>
</feature>
<gene>
    <name evidence="6" type="ORF">IBL28_20615</name>
</gene>
<dbReference type="InterPro" id="IPR000551">
    <property type="entry name" value="MerR-type_HTH_dom"/>
</dbReference>
<keyword evidence="1" id="KW-0805">Transcription regulation</keyword>
<dbReference type="CDD" id="cd01106">
    <property type="entry name" value="HTH_TipAL-Mta"/>
    <property type="match status" value="1"/>
</dbReference>
<dbReference type="SUPFAM" id="SSF46955">
    <property type="entry name" value="Putative DNA-binding domain"/>
    <property type="match status" value="1"/>
</dbReference>
<accession>A0A926Q495</accession>
<dbReference type="SMART" id="SM00422">
    <property type="entry name" value="HTH_MERR"/>
    <property type="match status" value="1"/>
</dbReference>
<dbReference type="EMBL" id="JACVDC010000110">
    <property type="protein sequence ID" value="MBC9798383.1"/>
    <property type="molecule type" value="Genomic_DNA"/>
</dbReference>
<dbReference type="AlphaFoldDB" id="A0A926Q495"/>
<proteinExistence type="predicted"/>
<evidence type="ECO:0000256" key="1">
    <source>
        <dbReference type="ARBA" id="ARBA00023015"/>
    </source>
</evidence>